<name>A0ABV1DGM3_9FIRM</name>
<evidence type="ECO:0000313" key="1">
    <source>
        <dbReference type="EMBL" id="MEQ2429489.1"/>
    </source>
</evidence>
<evidence type="ECO:0000313" key="2">
    <source>
        <dbReference type="Proteomes" id="UP001457898"/>
    </source>
</evidence>
<protein>
    <submittedName>
        <fullName evidence="1">Uncharacterized protein</fullName>
    </submittedName>
</protein>
<sequence length="44" mass="4749">MAESMDLVEMERRITFPGSGKLSCISEAGILVLKTDTFARCIAG</sequence>
<proteinExistence type="predicted"/>
<dbReference type="EMBL" id="JBBMFP010000001">
    <property type="protein sequence ID" value="MEQ2429489.1"/>
    <property type="molecule type" value="Genomic_DNA"/>
</dbReference>
<keyword evidence="2" id="KW-1185">Reference proteome</keyword>
<organism evidence="1 2">
    <name type="scientific">Blautia caccae</name>
    <dbReference type="NCBI Taxonomy" id="3133175"/>
    <lineage>
        <taxon>Bacteria</taxon>
        <taxon>Bacillati</taxon>
        <taxon>Bacillota</taxon>
        <taxon>Clostridia</taxon>
        <taxon>Lachnospirales</taxon>
        <taxon>Lachnospiraceae</taxon>
        <taxon>Blautia</taxon>
    </lineage>
</organism>
<accession>A0ABV1DGM3</accession>
<comment type="caution">
    <text evidence="1">The sequence shown here is derived from an EMBL/GenBank/DDBJ whole genome shotgun (WGS) entry which is preliminary data.</text>
</comment>
<dbReference type="Proteomes" id="UP001457898">
    <property type="component" value="Unassembled WGS sequence"/>
</dbReference>
<reference evidence="1 2" key="1">
    <citation type="submission" date="2024-03" db="EMBL/GenBank/DDBJ databases">
        <title>Human intestinal bacterial collection.</title>
        <authorList>
            <person name="Pauvert C."/>
            <person name="Hitch T.C.A."/>
            <person name="Clavel T."/>
        </authorList>
    </citation>
    <scope>NUCLEOTIDE SEQUENCE [LARGE SCALE GENOMIC DNA]</scope>
    <source>
        <strain evidence="1 2">CLA-SR-H028</strain>
    </source>
</reference>
<dbReference type="RefSeq" id="WP_256138944.1">
    <property type="nucleotide sequence ID" value="NZ_JBBMFP010000001.1"/>
</dbReference>
<gene>
    <name evidence="1" type="ORF">WMO65_00565</name>
</gene>